<reference evidence="2 3" key="1">
    <citation type="journal article" date="2015" name="Proc. Natl. Acad. Sci. U.S.A.">
        <title>The resurrection genome of Boea hygrometrica: A blueprint for survival of dehydration.</title>
        <authorList>
            <person name="Xiao L."/>
            <person name="Yang G."/>
            <person name="Zhang L."/>
            <person name="Yang X."/>
            <person name="Zhao S."/>
            <person name="Ji Z."/>
            <person name="Zhou Q."/>
            <person name="Hu M."/>
            <person name="Wang Y."/>
            <person name="Chen M."/>
            <person name="Xu Y."/>
            <person name="Jin H."/>
            <person name="Xiao X."/>
            <person name="Hu G."/>
            <person name="Bao F."/>
            <person name="Hu Y."/>
            <person name="Wan P."/>
            <person name="Li L."/>
            <person name="Deng X."/>
            <person name="Kuang T."/>
            <person name="Xiang C."/>
            <person name="Zhu J.K."/>
            <person name="Oliver M.J."/>
            <person name="He Y."/>
        </authorList>
    </citation>
    <scope>NUCLEOTIDE SEQUENCE [LARGE SCALE GENOMIC DNA]</scope>
    <source>
        <strain evidence="3">cv. XS01</strain>
    </source>
</reference>
<feature type="region of interest" description="Disordered" evidence="1">
    <location>
        <begin position="36"/>
        <end position="84"/>
    </location>
</feature>
<proteinExistence type="predicted"/>
<name>A0A2Z7A7M1_9LAMI</name>
<dbReference type="AlphaFoldDB" id="A0A2Z7A7M1"/>
<evidence type="ECO:0000256" key="1">
    <source>
        <dbReference type="SAM" id="MobiDB-lite"/>
    </source>
</evidence>
<dbReference type="Proteomes" id="UP000250235">
    <property type="component" value="Unassembled WGS sequence"/>
</dbReference>
<evidence type="ECO:0000313" key="3">
    <source>
        <dbReference type="Proteomes" id="UP000250235"/>
    </source>
</evidence>
<evidence type="ECO:0000313" key="2">
    <source>
        <dbReference type="EMBL" id="KZV17597.1"/>
    </source>
</evidence>
<feature type="compositionally biased region" description="Basic and acidic residues" evidence="1">
    <location>
        <begin position="66"/>
        <end position="84"/>
    </location>
</feature>
<feature type="compositionally biased region" description="Basic residues" evidence="1">
    <location>
        <begin position="36"/>
        <end position="61"/>
    </location>
</feature>
<protein>
    <submittedName>
        <fullName evidence="2">Pentatricopeptide repeat-containing protein chloroplastic</fullName>
    </submittedName>
</protein>
<gene>
    <name evidence="2" type="ORF">F511_14994</name>
</gene>
<keyword evidence="3" id="KW-1185">Reference proteome</keyword>
<organism evidence="2 3">
    <name type="scientific">Dorcoceras hygrometricum</name>
    <dbReference type="NCBI Taxonomy" id="472368"/>
    <lineage>
        <taxon>Eukaryota</taxon>
        <taxon>Viridiplantae</taxon>
        <taxon>Streptophyta</taxon>
        <taxon>Embryophyta</taxon>
        <taxon>Tracheophyta</taxon>
        <taxon>Spermatophyta</taxon>
        <taxon>Magnoliopsida</taxon>
        <taxon>eudicotyledons</taxon>
        <taxon>Gunneridae</taxon>
        <taxon>Pentapetalae</taxon>
        <taxon>asterids</taxon>
        <taxon>lamiids</taxon>
        <taxon>Lamiales</taxon>
        <taxon>Gesneriaceae</taxon>
        <taxon>Didymocarpoideae</taxon>
        <taxon>Trichosporeae</taxon>
        <taxon>Loxocarpinae</taxon>
        <taxon>Dorcoceras</taxon>
    </lineage>
</organism>
<dbReference type="EMBL" id="KV018125">
    <property type="protein sequence ID" value="KZV17597.1"/>
    <property type="molecule type" value="Genomic_DNA"/>
</dbReference>
<accession>A0A2Z7A7M1</accession>
<sequence length="146" mass="16832">MLNSTVTKTHQLTASLRSLSNVEPGFLTGINRKIYSRRAQRHQSHSKQQRKSTVIYRRRISSPHSNRVEDQARAGQEKQTVREQNKQGQICALFELKESLNYARAKRALEKPKQERAFLTKLKIRVSGTSYSSPPTVLIHQNLHIQ</sequence>